<accession>A0A8H3FKA1</accession>
<dbReference type="NCBIfam" id="TIGR02453">
    <property type="entry name" value="TIGR02453 family protein"/>
    <property type="match status" value="1"/>
</dbReference>
<feature type="region of interest" description="Disordered" evidence="1">
    <location>
        <begin position="398"/>
        <end position="420"/>
    </location>
</feature>
<feature type="compositionally biased region" description="Polar residues" evidence="1">
    <location>
        <begin position="110"/>
        <end position="126"/>
    </location>
</feature>
<feature type="compositionally biased region" description="Acidic residues" evidence="1">
    <location>
        <begin position="405"/>
        <end position="420"/>
    </location>
</feature>
<evidence type="ECO:0008006" key="4">
    <source>
        <dbReference type="Google" id="ProtNLM"/>
    </source>
</evidence>
<proteinExistence type="predicted"/>
<gene>
    <name evidence="2" type="ORF">GOMPHAMPRED_004068</name>
</gene>
<feature type="compositionally biased region" description="Polar residues" evidence="1">
    <location>
        <begin position="30"/>
        <end position="40"/>
    </location>
</feature>
<feature type="region of interest" description="Disordered" evidence="1">
    <location>
        <begin position="1"/>
        <end position="126"/>
    </location>
</feature>
<feature type="compositionally biased region" description="Acidic residues" evidence="1">
    <location>
        <begin position="64"/>
        <end position="99"/>
    </location>
</feature>
<dbReference type="Proteomes" id="UP000664169">
    <property type="component" value="Unassembled WGS sequence"/>
</dbReference>
<organism evidence="2 3">
    <name type="scientific">Gomphillus americanus</name>
    <dbReference type="NCBI Taxonomy" id="1940652"/>
    <lineage>
        <taxon>Eukaryota</taxon>
        <taxon>Fungi</taxon>
        <taxon>Dikarya</taxon>
        <taxon>Ascomycota</taxon>
        <taxon>Pezizomycotina</taxon>
        <taxon>Lecanoromycetes</taxon>
        <taxon>OSLEUM clade</taxon>
        <taxon>Ostropomycetidae</taxon>
        <taxon>Ostropales</taxon>
        <taxon>Graphidaceae</taxon>
        <taxon>Gomphilloideae</taxon>
        <taxon>Gomphillus</taxon>
    </lineage>
</organism>
<protein>
    <recommendedName>
        <fullName evidence="4">TIGR02453 family protein</fullName>
    </recommendedName>
</protein>
<dbReference type="Pfam" id="PF09365">
    <property type="entry name" value="DUF2461"/>
    <property type="match status" value="1"/>
</dbReference>
<evidence type="ECO:0000313" key="3">
    <source>
        <dbReference type="Proteomes" id="UP000664169"/>
    </source>
</evidence>
<name>A0A8H3FKA1_9LECA</name>
<dbReference type="InterPro" id="IPR012808">
    <property type="entry name" value="CHP02453"/>
</dbReference>
<comment type="caution">
    <text evidence="2">The sequence shown here is derived from an EMBL/GenBank/DDBJ whole genome shotgun (WGS) entry which is preliminary data.</text>
</comment>
<dbReference type="OrthoDB" id="2537769at2759"/>
<evidence type="ECO:0000256" key="1">
    <source>
        <dbReference type="SAM" id="MobiDB-lite"/>
    </source>
</evidence>
<dbReference type="AlphaFoldDB" id="A0A8H3FKA1"/>
<dbReference type="EMBL" id="CAJPDQ010000024">
    <property type="protein sequence ID" value="CAF9926119.1"/>
    <property type="molecule type" value="Genomic_DNA"/>
</dbReference>
<evidence type="ECO:0000313" key="2">
    <source>
        <dbReference type="EMBL" id="CAF9926119.1"/>
    </source>
</evidence>
<dbReference type="PANTHER" id="PTHR36452:SF1">
    <property type="entry name" value="DUF2461 DOMAIN-CONTAINING PROTEIN"/>
    <property type="match status" value="1"/>
</dbReference>
<keyword evidence="3" id="KW-1185">Reference proteome</keyword>
<dbReference type="PANTHER" id="PTHR36452">
    <property type="entry name" value="CHROMOSOME 12, WHOLE GENOME SHOTGUN SEQUENCE"/>
    <property type="match status" value="1"/>
</dbReference>
<reference evidence="2" key="1">
    <citation type="submission" date="2021-03" db="EMBL/GenBank/DDBJ databases">
        <authorList>
            <person name="Tagirdzhanova G."/>
        </authorList>
    </citation>
    <scope>NUCLEOTIDE SEQUENCE</scope>
</reference>
<sequence length="420" mass="47246">MARSRVAQSKKRSRSPEPAAPLRLSKRPSRTSSAKSTPQKSIYREADSDDDDSEVEAAAKEESGYEDEDASAVSGDDDDDDDEGEEDNEVFTSSEEEDEQSRKRRKKQPTKANGKTMNGGSASQAIRNRELWREGVRVQGDGEVIIALPRARSPGKTPYRDGALHQNTFLFLEDLKRNNQREWLKLHDKDFRQSEKDWKGFVEALTEKLVEKDETIPELPYKDVYFRIYRDVRFSKDPTPYKAHFSAAFSRTGRKGDYAKYYIQVAPGKTFVAGGLWCPDAPSVALLRNAIDTESGKLKKVLVDPGIRKHYLGGTSKDEKKAVKAFCTQNAENALKTRPKNYDASHPEIDLLKLRNFAMIHKLKDEEILGPKGLNNVVELFGALTPFITYLNSVVMPDPDQGNSADEEIEDDESQASEST</sequence>